<evidence type="ECO:0000256" key="1">
    <source>
        <dbReference type="ARBA" id="ARBA00001971"/>
    </source>
</evidence>
<dbReference type="InterPro" id="IPR047146">
    <property type="entry name" value="Cyt_P450_E_CYP52_fungi"/>
</dbReference>
<dbReference type="SUPFAM" id="SSF48264">
    <property type="entry name" value="Cytochrome P450"/>
    <property type="match status" value="1"/>
</dbReference>
<dbReference type="AlphaFoldDB" id="A0AA97P360"/>
<dbReference type="InterPro" id="IPR002401">
    <property type="entry name" value="Cyt_P450_E_grp-I"/>
</dbReference>
<proteinExistence type="inferred from homology"/>
<dbReference type="PANTHER" id="PTHR24287:SF17">
    <property type="entry name" value="P450, PUTATIVE (EUROFUNG)-RELATED"/>
    <property type="match status" value="1"/>
</dbReference>
<keyword evidence="5 7" id="KW-0408">Iron</keyword>
<evidence type="ECO:0000256" key="7">
    <source>
        <dbReference type="PIRSR" id="PIRSR602401-1"/>
    </source>
</evidence>
<keyword evidence="4 8" id="KW-0560">Oxidoreductase</keyword>
<dbReference type="GO" id="GO:0020037">
    <property type="term" value="F:heme binding"/>
    <property type="evidence" value="ECO:0007669"/>
    <property type="project" value="InterPro"/>
</dbReference>
<feature type="region of interest" description="Disordered" evidence="9">
    <location>
        <begin position="431"/>
        <end position="452"/>
    </location>
</feature>
<protein>
    <submittedName>
        <fullName evidence="11">Cytochrome P450 52E1</fullName>
    </submittedName>
</protein>
<evidence type="ECO:0000256" key="9">
    <source>
        <dbReference type="SAM" id="MobiDB-lite"/>
    </source>
</evidence>
<gene>
    <name evidence="11" type="ORF">OOU_Y34scaffold00301g20</name>
</gene>
<evidence type="ECO:0000256" key="4">
    <source>
        <dbReference type="ARBA" id="ARBA00023002"/>
    </source>
</evidence>
<feature type="binding site" description="axial binding residue" evidence="7">
    <location>
        <position position="504"/>
    </location>
    <ligand>
        <name>heme</name>
        <dbReference type="ChEBI" id="CHEBI:30413"/>
    </ligand>
    <ligandPart>
        <name>Fe</name>
        <dbReference type="ChEBI" id="CHEBI:18248"/>
    </ligandPart>
</feature>
<reference evidence="11" key="1">
    <citation type="journal article" date="2012" name="PLoS Genet.">
        <title>Comparative analysis of the genomes of two field isolates of the rice blast fungus Magnaporthe oryzae.</title>
        <authorList>
            <person name="Xue M."/>
            <person name="Yang J."/>
            <person name="Li Z."/>
            <person name="Hu S."/>
            <person name="Yao N."/>
            <person name="Dean R.A."/>
            <person name="Zhao W."/>
            <person name="Shen M."/>
            <person name="Zhang H."/>
            <person name="Li C."/>
            <person name="Liu L."/>
            <person name="Cao L."/>
            <person name="Xu X."/>
            <person name="Xing Y."/>
            <person name="Hsiang T."/>
            <person name="Zhang Z."/>
            <person name="Xu J.R."/>
            <person name="Peng Y.L."/>
        </authorList>
    </citation>
    <scope>NUCLEOTIDE SEQUENCE</scope>
    <source>
        <strain evidence="11">Y34</strain>
    </source>
</reference>
<dbReference type="InterPro" id="IPR001128">
    <property type="entry name" value="Cyt_P450"/>
</dbReference>
<dbReference type="CDD" id="cd11063">
    <property type="entry name" value="CYP52"/>
    <property type="match status" value="1"/>
</dbReference>
<organism evidence="11">
    <name type="scientific">Pyricularia oryzae (strain Y34)</name>
    <name type="common">Rice blast fungus</name>
    <name type="synonym">Magnaporthe oryzae</name>
    <dbReference type="NCBI Taxonomy" id="1143189"/>
    <lineage>
        <taxon>Eukaryota</taxon>
        <taxon>Fungi</taxon>
        <taxon>Dikarya</taxon>
        <taxon>Ascomycota</taxon>
        <taxon>Pezizomycotina</taxon>
        <taxon>Sordariomycetes</taxon>
        <taxon>Sordariomycetidae</taxon>
        <taxon>Magnaporthales</taxon>
        <taxon>Pyriculariaceae</taxon>
        <taxon>Pyricularia</taxon>
    </lineage>
</organism>
<dbReference type="Proteomes" id="UP000011086">
    <property type="component" value="Unassembled WGS sequence"/>
</dbReference>
<evidence type="ECO:0000256" key="10">
    <source>
        <dbReference type="SAM" id="SignalP"/>
    </source>
</evidence>
<keyword evidence="3 7" id="KW-0479">Metal-binding</keyword>
<dbReference type="PANTHER" id="PTHR24287">
    <property type="entry name" value="P450, PUTATIVE (EUROFUNG)-RELATED"/>
    <property type="match status" value="1"/>
</dbReference>
<sequence length="559" mass="62867">MNRIALWTVASFLLVPFTAHACLQTWHILAGTSSPTGKWRSRATYILSGLLLKVQYDLFVKLTLELRARRLGCLPAKLYPHKDPVLGLDYFFKALRAAGAGQFFPFARENLKTIGHTHYAMALGTWVLHTDEPENIKSILATDFDSWEIAGPRLLPVLDVLGPKSIFTSNGEGWHQARSMLRPSFVRDQVADLACFDRHISHLLKKIRSSCQEGMVAFDLQKLFFLMTMDSSTDFLLGRSTDLLVKASPEAEDFLRAFDYVLFQGAKMARLGPIMMKLPHRKFDAEVQTVRSFVRKYVSKAMAEKGYQKERSYLFLHELVASGASVEYITDQVLSIILAGRDTTAAALAAAFYFLSKSPDIVDKLRQEMLEMGEENPDWETLRGMKYLQNVIKEGKFSQKIWSWDETTLLLTPSRVFPALRLAPPVATNSRTSCKETTLPRGGGPDGKSPVLIPKGTSCRWSNYSAYRRADIYGPDADEFRPERWEDLRVAWEYTPFSGGPRICIGQQFALTQMSLAIFRILQNFDKIKSKNEGPMGMRAGVTVSLADPGCLVSMTPIA</sequence>
<comment type="cofactor">
    <cofactor evidence="1 7">
        <name>heme</name>
        <dbReference type="ChEBI" id="CHEBI:30413"/>
    </cofactor>
</comment>
<accession>A0AA97P360</accession>
<dbReference type="Gene3D" id="1.10.630.10">
    <property type="entry name" value="Cytochrome P450"/>
    <property type="match status" value="1"/>
</dbReference>
<evidence type="ECO:0000256" key="8">
    <source>
        <dbReference type="RuleBase" id="RU000461"/>
    </source>
</evidence>
<evidence type="ECO:0000256" key="2">
    <source>
        <dbReference type="ARBA" id="ARBA00010617"/>
    </source>
</evidence>
<dbReference type="EMBL" id="JH793227">
    <property type="protein sequence ID" value="ELQ41100.1"/>
    <property type="molecule type" value="Genomic_DNA"/>
</dbReference>
<feature type="signal peptide" evidence="10">
    <location>
        <begin position="1"/>
        <end position="21"/>
    </location>
</feature>
<dbReference type="InterPro" id="IPR017972">
    <property type="entry name" value="Cyt_P450_CS"/>
</dbReference>
<dbReference type="GO" id="GO:0004497">
    <property type="term" value="F:monooxygenase activity"/>
    <property type="evidence" value="ECO:0007669"/>
    <property type="project" value="UniProtKB-KW"/>
</dbReference>
<feature type="chain" id="PRO_5041662820" evidence="10">
    <location>
        <begin position="22"/>
        <end position="559"/>
    </location>
</feature>
<comment type="similarity">
    <text evidence="2 8">Belongs to the cytochrome P450 family.</text>
</comment>
<evidence type="ECO:0000313" key="11">
    <source>
        <dbReference type="EMBL" id="ELQ41100.1"/>
    </source>
</evidence>
<name>A0AA97P360_PYRO3</name>
<evidence type="ECO:0000256" key="3">
    <source>
        <dbReference type="ARBA" id="ARBA00022723"/>
    </source>
</evidence>
<evidence type="ECO:0000256" key="6">
    <source>
        <dbReference type="ARBA" id="ARBA00023033"/>
    </source>
</evidence>
<dbReference type="InterPro" id="IPR036396">
    <property type="entry name" value="Cyt_P450_sf"/>
</dbReference>
<evidence type="ECO:0000256" key="5">
    <source>
        <dbReference type="ARBA" id="ARBA00023004"/>
    </source>
</evidence>
<dbReference type="PRINTS" id="PR00463">
    <property type="entry name" value="EP450I"/>
</dbReference>
<dbReference type="GO" id="GO:0016705">
    <property type="term" value="F:oxidoreductase activity, acting on paired donors, with incorporation or reduction of molecular oxygen"/>
    <property type="evidence" value="ECO:0007669"/>
    <property type="project" value="InterPro"/>
</dbReference>
<keyword evidence="7 8" id="KW-0349">Heme</keyword>
<dbReference type="PRINTS" id="PR00385">
    <property type="entry name" value="P450"/>
</dbReference>
<keyword evidence="10" id="KW-0732">Signal</keyword>
<keyword evidence="6 8" id="KW-0503">Monooxygenase</keyword>
<dbReference type="PROSITE" id="PS00086">
    <property type="entry name" value="CYTOCHROME_P450"/>
    <property type="match status" value="1"/>
</dbReference>
<dbReference type="GO" id="GO:0005506">
    <property type="term" value="F:iron ion binding"/>
    <property type="evidence" value="ECO:0007669"/>
    <property type="project" value="InterPro"/>
</dbReference>
<dbReference type="Pfam" id="PF00067">
    <property type="entry name" value="p450"/>
    <property type="match status" value="2"/>
</dbReference>